<dbReference type="Pfam" id="PF13366">
    <property type="entry name" value="PDDEXK_3"/>
    <property type="match status" value="1"/>
</dbReference>
<dbReference type="EMBL" id="PFQK01000048">
    <property type="protein sequence ID" value="PJC81831.1"/>
    <property type="molecule type" value="Genomic_DNA"/>
</dbReference>
<evidence type="ECO:0000313" key="2">
    <source>
        <dbReference type="Proteomes" id="UP000229370"/>
    </source>
</evidence>
<sequence>MGRIIYPNLCFKINGILFKTHNQLGKFCSEKQYCDLIEKFLKESSLLFEREKTLPRIFKEEKEGRNKVDFFVENKVILEAKSKKIITKDDYYQVRRYLSVLNKKLGILVNFRCTYLHPKRILNSEANE</sequence>
<proteinExistence type="predicted"/>
<protein>
    <submittedName>
        <fullName evidence="1">GxxExxY protein</fullName>
    </submittedName>
</protein>
<gene>
    <name evidence="1" type="ORF">CO007_02720</name>
</gene>
<dbReference type="InterPro" id="IPR026350">
    <property type="entry name" value="GxxExxY"/>
</dbReference>
<accession>A0A2M8GMR7</accession>
<name>A0A2M8GMR7_9BACT</name>
<dbReference type="AlphaFoldDB" id="A0A2M8GMR7"/>
<organism evidence="1 2">
    <name type="scientific">Candidatus Roizmanbacteria bacterium CG_4_8_14_3_um_filter_36_10</name>
    <dbReference type="NCBI Taxonomy" id="1974834"/>
    <lineage>
        <taxon>Bacteria</taxon>
        <taxon>Candidatus Roizmaniibacteriota</taxon>
    </lineage>
</organism>
<reference evidence="2" key="1">
    <citation type="submission" date="2017-09" db="EMBL/GenBank/DDBJ databases">
        <title>Depth-based differentiation of microbial function through sediment-hosted aquifers and enrichment of novel symbionts in the deep terrestrial subsurface.</title>
        <authorList>
            <person name="Probst A.J."/>
            <person name="Ladd B."/>
            <person name="Jarett J.K."/>
            <person name="Geller-Mcgrath D.E."/>
            <person name="Sieber C.M.K."/>
            <person name="Emerson J.B."/>
            <person name="Anantharaman K."/>
            <person name="Thomas B.C."/>
            <person name="Malmstrom R."/>
            <person name="Stieglmeier M."/>
            <person name="Klingl A."/>
            <person name="Woyke T."/>
            <person name="Ryan C.M."/>
            <person name="Banfield J.F."/>
        </authorList>
    </citation>
    <scope>NUCLEOTIDE SEQUENCE [LARGE SCALE GENOMIC DNA]</scope>
</reference>
<dbReference type="Proteomes" id="UP000229370">
    <property type="component" value="Unassembled WGS sequence"/>
</dbReference>
<evidence type="ECO:0000313" key="1">
    <source>
        <dbReference type="EMBL" id="PJC81831.1"/>
    </source>
</evidence>
<comment type="caution">
    <text evidence="1">The sequence shown here is derived from an EMBL/GenBank/DDBJ whole genome shotgun (WGS) entry which is preliminary data.</text>
</comment>
<dbReference type="NCBIfam" id="TIGR04256">
    <property type="entry name" value="GxxExxY"/>
    <property type="match status" value="1"/>
</dbReference>